<organism evidence="4 5">
    <name type="scientific">Paenibacillus naphthalenovorans</name>
    <dbReference type="NCBI Taxonomy" id="162209"/>
    <lineage>
        <taxon>Bacteria</taxon>
        <taxon>Bacillati</taxon>
        <taxon>Bacillota</taxon>
        <taxon>Bacilli</taxon>
        <taxon>Bacillales</taxon>
        <taxon>Paenibacillaceae</taxon>
        <taxon>Paenibacillus</taxon>
    </lineage>
</organism>
<dbReference type="RefSeq" id="WP_235594221.1">
    <property type="nucleotide sequence ID" value="NZ_CP013652.1"/>
</dbReference>
<feature type="domain" description="Core-binding (CB)" evidence="3">
    <location>
        <begin position="63"/>
        <end position="151"/>
    </location>
</feature>
<evidence type="ECO:0000256" key="1">
    <source>
        <dbReference type="ARBA" id="ARBA00023125"/>
    </source>
</evidence>
<dbReference type="STRING" id="162209.IJ22_51160"/>
<reference evidence="4 5" key="2">
    <citation type="journal article" date="2016" name="Genome Announc.">
        <title>Complete Genome Sequences of Two Interactive Moderate Thermophiles, Paenibacillus napthalenovorans 32O-Y and Paenibacillus sp. 32O-W.</title>
        <authorList>
            <person name="Butler R.R.III."/>
            <person name="Wang J."/>
            <person name="Stark B.C."/>
            <person name="Pombert J.F."/>
        </authorList>
    </citation>
    <scope>NUCLEOTIDE SEQUENCE [LARGE SCALE GENOMIC DNA]</scope>
    <source>
        <strain evidence="4 5">32O-Y</strain>
    </source>
</reference>
<name>A0A0U2N2H6_9BACL</name>
<evidence type="ECO:0000256" key="2">
    <source>
        <dbReference type="PROSITE-ProRule" id="PRU01248"/>
    </source>
</evidence>
<keyword evidence="5" id="KW-1185">Reference proteome</keyword>
<dbReference type="Gene3D" id="1.10.150.130">
    <property type="match status" value="1"/>
</dbReference>
<dbReference type="EMBL" id="CP013652">
    <property type="protein sequence ID" value="ALS25375.1"/>
    <property type="molecule type" value="Genomic_DNA"/>
</dbReference>
<gene>
    <name evidence="4" type="ORF">IJ22_51160</name>
</gene>
<dbReference type="GO" id="GO:0003677">
    <property type="term" value="F:DNA binding"/>
    <property type="evidence" value="ECO:0007669"/>
    <property type="project" value="UniProtKB-UniRule"/>
</dbReference>
<keyword evidence="1 2" id="KW-0238">DNA-binding</keyword>
<evidence type="ECO:0000313" key="5">
    <source>
        <dbReference type="Proteomes" id="UP000061660"/>
    </source>
</evidence>
<dbReference type="InterPro" id="IPR004107">
    <property type="entry name" value="Integrase_SAM-like_N"/>
</dbReference>
<evidence type="ECO:0000313" key="4">
    <source>
        <dbReference type="EMBL" id="ALS25375.1"/>
    </source>
</evidence>
<dbReference type="InterPro" id="IPR010998">
    <property type="entry name" value="Integrase_recombinase_N"/>
</dbReference>
<dbReference type="KEGG" id="pnp:IJ22_51160"/>
<sequence>MANIQKRGENSWFLTVNIGKGHDGKYIRRTKTIHCRTKREAESEYAKFRQEVEAGEYIAPQKMTFGAFVEEWREKYAVKHLGHKTLYTYESNLKNRILPAFKNLRLEDIKPLHIVDFLSKLEKEGARGDKKKRCISFGNHSISASHTKKHL</sequence>
<evidence type="ECO:0000259" key="3">
    <source>
        <dbReference type="PROSITE" id="PS51900"/>
    </source>
</evidence>
<dbReference type="Pfam" id="PF14659">
    <property type="entry name" value="Phage_int_SAM_3"/>
    <property type="match status" value="1"/>
</dbReference>
<dbReference type="InterPro" id="IPR011010">
    <property type="entry name" value="DNA_brk_join_enz"/>
</dbReference>
<dbReference type="AlphaFoldDB" id="A0A0U2N2H6"/>
<proteinExistence type="predicted"/>
<dbReference type="GO" id="GO:0015074">
    <property type="term" value="P:DNA integration"/>
    <property type="evidence" value="ECO:0007669"/>
    <property type="project" value="InterPro"/>
</dbReference>
<reference evidence="5" key="1">
    <citation type="submission" date="2015-12" db="EMBL/GenBank/DDBJ databases">
        <title>Complete genome sequences of two moderately thermophilic Paenibacillus species.</title>
        <authorList>
            <person name="Butler R.III."/>
            <person name="Wang J."/>
            <person name="Stark B.C."/>
            <person name="Pombert J.-F."/>
        </authorList>
    </citation>
    <scope>NUCLEOTIDE SEQUENCE [LARGE SCALE GENOMIC DNA]</scope>
    <source>
        <strain evidence="5">32O-Y</strain>
    </source>
</reference>
<dbReference type="Proteomes" id="UP000061660">
    <property type="component" value="Chromosome"/>
</dbReference>
<dbReference type="PROSITE" id="PS51900">
    <property type="entry name" value="CB"/>
    <property type="match status" value="1"/>
</dbReference>
<accession>A0A0U2N2H6</accession>
<dbReference type="InterPro" id="IPR044068">
    <property type="entry name" value="CB"/>
</dbReference>
<dbReference type="SUPFAM" id="SSF56349">
    <property type="entry name" value="DNA breaking-rejoining enzymes"/>
    <property type="match status" value="1"/>
</dbReference>
<protein>
    <submittedName>
        <fullName evidence="4">Phage integrase</fullName>
    </submittedName>
</protein>